<evidence type="ECO:0000256" key="2">
    <source>
        <dbReference type="ARBA" id="ARBA00004496"/>
    </source>
</evidence>
<evidence type="ECO:0000256" key="4">
    <source>
        <dbReference type="ARBA" id="ARBA00009567"/>
    </source>
</evidence>
<evidence type="ECO:0000256" key="5">
    <source>
        <dbReference type="ARBA" id="ARBA00020264"/>
    </source>
</evidence>
<keyword evidence="6" id="KW-0963">Cytoplasm</keyword>
<comment type="similarity">
    <text evidence="4">Belongs to the ELP5 family.</text>
</comment>
<name>A0A9P0DEM6_PHACE</name>
<keyword evidence="7" id="KW-0819">tRNA processing</keyword>
<dbReference type="AlphaFoldDB" id="A0A9P0DEM6"/>
<dbReference type="PANTHER" id="PTHR15641:SF1">
    <property type="entry name" value="ELONGATOR COMPLEX PROTEIN 5"/>
    <property type="match status" value="1"/>
</dbReference>
<evidence type="ECO:0000256" key="7">
    <source>
        <dbReference type="ARBA" id="ARBA00022694"/>
    </source>
</evidence>
<protein>
    <recommendedName>
        <fullName evidence="5">Elongator complex protein 5</fullName>
    </recommendedName>
</protein>
<dbReference type="InterPro" id="IPR019519">
    <property type="entry name" value="Elp5"/>
</dbReference>
<dbReference type="GO" id="GO:0002098">
    <property type="term" value="P:tRNA wobble uridine modification"/>
    <property type="evidence" value="ECO:0007669"/>
    <property type="project" value="InterPro"/>
</dbReference>
<gene>
    <name evidence="9" type="ORF">PHAECO_LOCUS2789</name>
</gene>
<comment type="pathway">
    <text evidence="3">tRNA modification; 5-methoxycarbonylmethyl-2-thiouridine-tRNA biosynthesis.</text>
</comment>
<accession>A0A9P0DEM6</accession>
<dbReference type="GO" id="GO:0000049">
    <property type="term" value="F:tRNA binding"/>
    <property type="evidence" value="ECO:0007669"/>
    <property type="project" value="TreeGrafter"/>
</dbReference>
<sequence length="293" mass="34197">MLRSHLTNFPFSKFVIIQDTLQERGKPIFDFVLKTHLERSRHKIHYFVFHENFSQVKSNIGNENDVILHDFVTDSKGWNYARWGSDGWDSVNTPKVFEEVVKNVNEKDVVFVDSLAHVIYLYGLAETYRLFSYLKVETGVAQIITVLHLDLLMEDVKAEKLFEHLCTFSLHLDPKFNSDNGRIQYVFKKLGGKIIKEIEEYWFEDGILFSKKIERLDPKKLLEKSTPVDVNPETLSTFKIALSDKDKASRDSLVLPYLPNSEQTDSQDGGRIFYQFDEIDDWDEEDPDDDLDI</sequence>
<comment type="subcellular location">
    <subcellularLocation>
        <location evidence="2">Cytoplasm</location>
    </subcellularLocation>
    <subcellularLocation>
        <location evidence="1">Nucleus</location>
    </subcellularLocation>
</comment>
<dbReference type="Proteomes" id="UP001153737">
    <property type="component" value="Chromosome 11"/>
</dbReference>
<dbReference type="PANTHER" id="PTHR15641">
    <property type="entry name" value="ELONGATOR COMPLEX PROTEIN 5"/>
    <property type="match status" value="1"/>
</dbReference>
<keyword evidence="8" id="KW-0539">Nucleus</keyword>
<evidence type="ECO:0000256" key="8">
    <source>
        <dbReference type="ARBA" id="ARBA00023242"/>
    </source>
</evidence>
<evidence type="ECO:0000256" key="3">
    <source>
        <dbReference type="ARBA" id="ARBA00005043"/>
    </source>
</evidence>
<evidence type="ECO:0000256" key="6">
    <source>
        <dbReference type="ARBA" id="ARBA00022490"/>
    </source>
</evidence>
<proteinExistence type="inferred from homology"/>
<reference evidence="9" key="1">
    <citation type="submission" date="2022-01" db="EMBL/GenBank/DDBJ databases">
        <authorList>
            <person name="King R."/>
        </authorList>
    </citation>
    <scope>NUCLEOTIDE SEQUENCE</scope>
</reference>
<dbReference type="GO" id="GO:0033588">
    <property type="term" value="C:elongator holoenzyme complex"/>
    <property type="evidence" value="ECO:0007669"/>
    <property type="project" value="InterPro"/>
</dbReference>
<evidence type="ECO:0000256" key="1">
    <source>
        <dbReference type="ARBA" id="ARBA00004123"/>
    </source>
</evidence>
<dbReference type="GO" id="GO:0005634">
    <property type="term" value="C:nucleus"/>
    <property type="evidence" value="ECO:0007669"/>
    <property type="project" value="UniProtKB-SubCell"/>
</dbReference>
<evidence type="ECO:0000313" key="10">
    <source>
        <dbReference type="Proteomes" id="UP001153737"/>
    </source>
</evidence>
<dbReference type="OrthoDB" id="166907at2759"/>
<dbReference type="GO" id="GO:0005829">
    <property type="term" value="C:cytosol"/>
    <property type="evidence" value="ECO:0007669"/>
    <property type="project" value="TreeGrafter"/>
</dbReference>
<dbReference type="Pfam" id="PF10483">
    <property type="entry name" value="Elong_Iki1"/>
    <property type="match status" value="2"/>
</dbReference>
<dbReference type="EMBL" id="OU896717">
    <property type="protein sequence ID" value="CAH1118465.1"/>
    <property type="molecule type" value="Genomic_DNA"/>
</dbReference>
<dbReference type="InterPro" id="IPR027417">
    <property type="entry name" value="P-loop_NTPase"/>
</dbReference>
<keyword evidence="10" id="KW-1185">Reference proteome</keyword>
<dbReference type="Gene3D" id="3.40.50.300">
    <property type="entry name" value="P-loop containing nucleotide triphosphate hydrolases"/>
    <property type="match status" value="1"/>
</dbReference>
<evidence type="ECO:0000313" key="9">
    <source>
        <dbReference type="EMBL" id="CAH1118465.1"/>
    </source>
</evidence>
<reference evidence="9" key="2">
    <citation type="submission" date="2022-10" db="EMBL/GenBank/DDBJ databases">
        <authorList>
            <consortium name="ENA_rothamsted_submissions"/>
            <consortium name="culmorum"/>
            <person name="King R."/>
        </authorList>
    </citation>
    <scope>NUCLEOTIDE SEQUENCE</scope>
</reference>
<organism evidence="9 10">
    <name type="scientific">Phaedon cochleariae</name>
    <name type="common">Mustard beetle</name>
    <dbReference type="NCBI Taxonomy" id="80249"/>
    <lineage>
        <taxon>Eukaryota</taxon>
        <taxon>Metazoa</taxon>
        <taxon>Ecdysozoa</taxon>
        <taxon>Arthropoda</taxon>
        <taxon>Hexapoda</taxon>
        <taxon>Insecta</taxon>
        <taxon>Pterygota</taxon>
        <taxon>Neoptera</taxon>
        <taxon>Endopterygota</taxon>
        <taxon>Coleoptera</taxon>
        <taxon>Polyphaga</taxon>
        <taxon>Cucujiformia</taxon>
        <taxon>Chrysomeloidea</taxon>
        <taxon>Chrysomelidae</taxon>
        <taxon>Chrysomelinae</taxon>
        <taxon>Chrysomelini</taxon>
        <taxon>Phaedon</taxon>
    </lineage>
</organism>